<dbReference type="Proteomes" id="UP000838100">
    <property type="component" value="Unassembled WGS sequence"/>
</dbReference>
<gene>
    <name evidence="5" type="primary">acpP_2</name>
    <name evidence="3" type="synonym">acpP</name>
    <name evidence="5" type="ORF">SIN8267_01626</name>
</gene>
<dbReference type="RefSeq" id="WP_237444166.1">
    <property type="nucleotide sequence ID" value="NZ_CAKLPX010000001.1"/>
</dbReference>
<evidence type="ECO:0000256" key="2">
    <source>
        <dbReference type="ARBA" id="ARBA00022553"/>
    </source>
</evidence>
<evidence type="ECO:0000313" key="6">
    <source>
        <dbReference type="Proteomes" id="UP000838100"/>
    </source>
</evidence>
<keyword evidence="3" id="KW-0275">Fatty acid biosynthesis</keyword>
<dbReference type="HAMAP" id="MF_01217">
    <property type="entry name" value="Acyl_carrier"/>
    <property type="match status" value="1"/>
</dbReference>
<proteinExistence type="inferred from homology"/>
<dbReference type="PROSITE" id="PS50075">
    <property type="entry name" value="CARRIER"/>
    <property type="match status" value="1"/>
</dbReference>
<accession>A0ABM9AE95</accession>
<dbReference type="InterPro" id="IPR009081">
    <property type="entry name" value="PP-bd_ACP"/>
</dbReference>
<comment type="caution">
    <text evidence="5">The sequence shown here is derived from an EMBL/GenBank/DDBJ whole genome shotgun (WGS) entry which is preliminary data.</text>
</comment>
<dbReference type="InterPro" id="IPR036736">
    <property type="entry name" value="ACP-like_sf"/>
</dbReference>
<dbReference type="Gene3D" id="1.10.1200.10">
    <property type="entry name" value="ACP-like"/>
    <property type="match status" value="1"/>
</dbReference>
<evidence type="ECO:0000256" key="3">
    <source>
        <dbReference type="HAMAP-Rule" id="MF_01217"/>
    </source>
</evidence>
<dbReference type="SUPFAM" id="SSF47336">
    <property type="entry name" value="ACP-like"/>
    <property type="match status" value="1"/>
</dbReference>
<dbReference type="PANTHER" id="PTHR20863:SF69">
    <property type="entry name" value="ACYL CARRIER PROTEIN"/>
    <property type="match status" value="1"/>
</dbReference>
<evidence type="ECO:0000259" key="4">
    <source>
        <dbReference type="PROSITE" id="PS50075"/>
    </source>
</evidence>
<protein>
    <recommendedName>
        <fullName evidence="3">Acyl carrier protein</fullName>
        <shortName evidence="3">ACP</shortName>
    </recommendedName>
</protein>
<keyword evidence="3" id="KW-0276">Fatty acid metabolism</keyword>
<comment type="pathway">
    <text evidence="3">Lipid metabolism; fatty acid biosynthesis.</text>
</comment>
<comment type="subcellular location">
    <subcellularLocation>
        <location evidence="3">Cytoplasm</location>
    </subcellularLocation>
</comment>
<comment type="PTM">
    <text evidence="3">4'-phosphopantetheine is transferred from CoA to a specific serine of apo-ACP by AcpS. This modification is essential for activity because fatty acids are bound in thioester linkage to the sulfhydryl of the prosthetic group.</text>
</comment>
<keyword evidence="2 3" id="KW-0597">Phosphoprotein</keyword>
<feature type="modified residue" description="O-(pantetheine 4'-phosphoryl)serine" evidence="3">
    <location>
        <position position="39"/>
    </location>
</feature>
<keyword evidence="3" id="KW-0963">Cytoplasm</keyword>
<dbReference type="NCBIfam" id="NF003757">
    <property type="entry name" value="PRK05350.1"/>
    <property type="match status" value="1"/>
</dbReference>
<evidence type="ECO:0000313" key="5">
    <source>
        <dbReference type="EMBL" id="CAH0991520.1"/>
    </source>
</evidence>
<comment type="function">
    <text evidence="3">Carrier of the growing fatty acid chain in fatty acid biosynthesis.</text>
</comment>
<keyword evidence="3" id="KW-0443">Lipid metabolism</keyword>
<feature type="domain" description="Carrier" evidence="4">
    <location>
        <begin position="4"/>
        <end position="79"/>
    </location>
</feature>
<dbReference type="PANTHER" id="PTHR20863">
    <property type="entry name" value="ACYL CARRIER PROTEIN"/>
    <property type="match status" value="1"/>
</dbReference>
<sequence>MNKAEIFNQLQSIMVELFELDAEQVTLQSHLYEDLDLDSIDAVDLVVQLQNITGEKIKPEEFKQVRTVADIVTAVDELINA</sequence>
<evidence type="ECO:0000256" key="1">
    <source>
        <dbReference type="ARBA" id="ARBA00022450"/>
    </source>
</evidence>
<keyword evidence="3" id="KW-0444">Lipid biosynthesis</keyword>
<name>A0ABM9AE95_9GAMM</name>
<organism evidence="5 6">
    <name type="scientific">Sinobacterium norvegicum</name>
    <dbReference type="NCBI Taxonomy" id="1641715"/>
    <lineage>
        <taxon>Bacteria</taxon>
        <taxon>Pseudomonadati</taxon>
        <taxon>Pseudomonadota</taxon>
        <taxon>Gammaproteobacteria</taxon>
        <taxon>Cellvibrionales</taxon>
        <taxon>Spongiibacteraceae</taxon>
        <taxon>Sinobacterium</taxon>
    </lineage>
</organism>
<keyword evidence="1 3" id="KW-0596">Phosphopantetheine</keyword>
<keyword evidence="6" id="KW-1185">Reference proteome</keyword>
<dbReference type="Pfam" id="PF00550">
    <property type="entry name" value="PP-binding"/>
    <property type="match status" value="1"/>
</dbReference>
<comment type="similarity">
    <text evidence="3">Belongs to the acyl carrier protein (ACP) family.</text>
</comment>
<dbReference type="InterPro" id="IPR003231">
    <property type="entry name" value="ACP"/>
</dbReference>
<dbReference type="EMBL" id="CAKLPX010000001">
    <property type="protein sequence ID" value="CAH0991520.1"/>
    <property type="molecule type" value="Genomic_DNA"/>
</dbReference>
<reference evidence="5" key="1">
    <citation type="submission" date="2021-12" db="EMBL/GenBank/DDBJ databases">
        <authorList>
            <person name="Rodrigo-Torres L."/>
            <person name="Arahal R. D."/>
            <person name="Lucena T."/>
        </authorList>
    </citation>
    <scope>NUCLEOTIDE SEQUENCE</scope>
    <source>
        <strain evidence="5">CECT 8267</strain>
    </source>
</reference>